<dbReference type="GO" id="GO:0016787">
    <property type="term" value="F:hydrolase activity"/>
    <property type="evidence" value="ECO:0007669"/>
    <property type="project" value="UniProtKB-KW"/>
</dbReference>
<comment type="cofactor">
    <cofactor evidence="1">
        <name>Mg(2+)</name>
        <dbReference type="ChEBI" id="CHEBI:18420"/>
    </cofactor>
</comment>
<evidence type="ECO:0000313" key="6">
    <source>
        <dbReference type="Proteomes" id="UP000218767"/>
    </source>
</evidence>
<dbReference type="PRINTS" id="PR00502">
    <property type="entry name" value="NUDIXFAMILY"/>
</dbReference>
<name>A0A2A4X325_9GAMM</name>
<reference evidence="6" key="1">
    <citation type="submission" date="2017-08" db="EMBL/GenBank/DDBJ databases">
        <title>A dynamic microbial community with high functional redundancy inhabits the cold, oxic subseafloor aquifer.</title>
        <authorList>
            <person name="Tully B.J."/>
            <person name="Wheat C.G."/>
            <person name="Glazer B.T."/>
            <person name="Huber J.A."/>
        </authorList>
    </citation>
    <scope>NUCLEOTIDE SEQUENCE [LARGE SCALE GENOMIC DNA]</scope>
</reference>
<dbReference type="PANTHER" id="PTHR43046">
    <property type="entry name" value="GDP-MANNOSE MANNOSYL HYDROLASE"/>
    <property type="match status" value="1"/>
</dbReference>
<dbReference type="PROSITE" id="PS51462">
    <property type="entry name" value="NUDIX"/>
    <property type="match status" value="1"/>
</dbReference>
<organism evidence="5 6">
    <name type="scientific">SAR86 cluster bacterium</name>
    <dbReference type="NCBI Taxonomy" id="2030880"/>
    <lineage>
        <taxon>Bacteria</taxon>
        <taxon>Pseudomonadati</taxon>
        <taxon>Pseudomonadota</taxon>
        <taxon>Gammaproteobacteria</taxon>
        <taxon>SAR86 cluster</taxon>
    </lineage>
</organism>
<dbReference type="Proteomes" id="UP000218767">
    <property type="component" value="Unassembled WGS sequence"/>
</dbReference>
<dbReference type="SUPFAM" id="SSF55811">
    <property type="entry name" value="Nudix"/>
    <property type="match status" value="1"/>
</dbReference>
<keyword evidence="2 3" id="KW-0378">Hydrolase</keyword>
<dbReference type="InterPro" id="IPR020476">
    <property type="entry name" value="Nudix_hydrolase"/>
</dbReference>
<sequence>MDSKPLFKNMTGNMVKKPDEAEILPRESAYGIHIADGKVLLVRPTWSEKWDLPGGEIENGETPLQGMAREFLEETGYFVDIEGPLFLGKKQEWFYNDLENTFHNSTMHFFWVRAVSKKSEIISTDEVEALVWVSRDLLNEDTCNASLLPFIFLAWKTI</sequence>
<evidence type="ECO:0000256" key="2">
    <source>
        <dbReference type="ARBA" id="ARBA00022801"/>
    </source>
</evidence>
<evidence type="ECO:0000313" key="5">
    <source>
        <dbReference type="EMBL" id="PCI76906.1"/>
    </source>
</evidence>
<dbReference type="InterPro" id="IPR015797">
    <property type="entry name" value="NUDIX_hydrolase-like_dom_sf"/>
</dbReference>
<comment type="caution">
    <text evidence="5">The sequence shown here is derived from an EMBL/GenBank/DDBJ whole genome shotgun (WGS) entry which is preliminary data.</text>
</comment>
<feature type="domain" description="Nudix hydrolase" evidence="4">
    <location>
        <begin position="24"/>
        <end position="155"/>
    </location>
</feature>
<dbReference type="Gene3D" id="3.90.79.10">
    <property type="entry name" value="Nucleoside Triphosphate Pyrophosphohydrolase"/>
    <property type="match status" value="1"/>
</dbReference>
<dbReference type="Pfam" id="PF00293">
    <property type="entry name" value="NUDIX"/>
    <property type="match status" value="1"/>
</dbReference>
<dbReference type="AlphaFoldDB" id="A0A2A4X325"/>
<gene>
    <name evidence="5" type="ORF">COB20_09490</name>
</gene>
<protein>
    <recommendedName>
        <fullName evidence="4">Nudix hydrolase domain-containing protein</fullName>
    </recommendedName>
</protein>
<dbReference type="InterPro" id="IPR020084">
    <property type="entry name" value="NUDIX_hydrolase_CS"/>
</dbReference>
<evidence type="ECO:0000256" key="1">
    <source>
        <dbReference type="ARBA" id="ARBA00001946"/>
    </source>
</evidence>
<dbReference type="CDD" id="cd02883">
    <property type="entry name" value="NUDIX_Hydrolase"/>
    <property type="match status" value="1"/>
</dbReference>
<accession>A0A2A4X325</accession>
<evidence type="ECO:0000259" key="4">
    <source>
        <dbReference type="PROSITE" id="PS51462"/>
    </source>
</evidence>
<proteinExistence type="inferred from homology"/>
<comment type="similarity">
    <text evidence="3">Belongs to the Nudix hydrolase family.</text>
</comment>
<evidence type="ECO:0000256" key="3">
    <source>
        <dbReference type="RuleBase" id="RU003476"/>
    </source>
</evidence>
<dbReference type="PROSITE" id="PS00893">
    <property type="entry name" value="NUDIX_BOX"/>
    <property type="match status" value="1"/>
</dbReference>
<dbReference type="PANTHER" id="PTHR43046:SF14">
    <property type="entry name" value="MUTT_NUDIX FAMILY PROTEIN"/>
    <property type="match status" value="1"/>
</dbReference>
<dbReference type="InterPro" id="IPR000086">
    <property type="entry name" value="NUDIX_hydrolase_dom"/>
</dbReference>
<dbReference type="EMBL" id="NVUL01000051">
    <property type="protein sequence ID" value="PCI76906.1"/>
    <property type="molecule type" value="Genomic_DNA"/>
</dbReference>